<dbReference type="InterPro" id="IPR036770">
    <property type="entry name" value="Ankyrin_rpt-contain_sf"/>
</dbReference>
<gene>
    <name evidence="1" type="ORF">MGAL_10B073271</name>
</gene>
<accession>A0A8B6G3L4</accession>
<sequence>MHSVAVKGWDEIALFLLDNFEHTRLDIGNALIEACRHGEIDVVQAILQKVNNNLLDVKAALNKACENHMHEELVLWILDNIDQQKVDLKNVKTQAGRHKWRKVQFSIQDVDNDEVVQEIETDNIIIIE</sequence>
<dbReference type="Proteomes" id="UP000596742">
    <property type="component" value="Unassembled WGS sequence"/>
</dbReference>
<dbReference type="Gene3D" id="1.25.40.20">
    <property type="entry name" value="Ankyrin repeat-containing domain"/>
    <property type="match status" value="1"/>
</dbReference>
<dbReference type="OrthoDB" id="10326234at2759"/>
<dbReference type="SUPFAM" id="SSF140860">
    <property type="entry name" value="Pseudo ankyrin repeat-like"/>
    <property type="match status" value="1"/>
</dbReference>
<evidence type="ECO:0000313" key="2">
    <source>
        <dbReference type="Proteomes" id="UP000596742"/>
    </source>
</evidence>
<comment type="caution">
    <text evidence="1">The sequence shown here is derived from an EMBL/GenBank/DDBJ whole genome shotgun (WGS) entry which is preliminary data.</text>
</comment>
<organism evidence="1 2">
    <name type="scientific">Mytilus galloprovincialis</name>
    <name type="common">Mediterranean mussel</name>
    <dbReference type="NCBI Taxonomy" id="29158"/>
    <lineage>
        <taxon>Eukaryota</taxon>
        <taxon>Metazoa</taxon>
        <taxon>Spiralia</taxon>
        <taxon>Lophotrochozoa</taxon>
        <taxon>Mollusca</taxon>
        <taxon>Bivalvia</taxon>
        <taxon>Autobranchia</taxon>
        <taxon>Pteriomorphia</taxon>
        <taxon>Mytilida</taxon>
        <taxon>Mytiloidea</taxon>
        <taxon>Mytilidae</taxon>
        <taxon>Mytilinae</taxon>
        <taxon>Mytilus</taxon>
    </lineage>
</organism>
<proteinExistence type="predicted"/>
<keyword evidence="2" id="KW-1185">Reference proteome</keyword>
<protein>
    <submittedName>
        <fullName evidence="1">Uncharacterized protein</fullName>
    </submittedName>
</protein>
<dbReference type="EMBL" id="UYJE01007809">
    <property type="protein sequence ID" value="VDI58120.1"/>
    <property type="molecule type" value="Genomic_DNA"/>
</dbReference>
<evidence type="ECO:0000313" key="1">
    <source>
        <dbReference type="EMBL" id="VDI58120.1"/>
    </source>
</evidence>
<dbReference type="AlphaFoldDB" id="A0A8B6G3L4"/>
<reference evidence="1" key="1">
    <citation type="submission" date="2018-11" db="EMBL/GenBank/DDBJ databases">
        <authorList>
            <person name="Alioto T."/>
            <person name="Alioto T."/>
        </authorList>
    </citation>
    <scope>NUCLEOTIDE SEQUENCE</scope>
</reference>
<name>A0A8B6G3L4_MYTGA</name>